<reference evidence="2" key="1">
    <citation type="submission" date="2024-09" db="EMBL/GenBank/DDBJ databases">
        <authorList>
            <person name="Sun Q."/>
        </authorList>
    </citation>
    <scope>NUCLEOTIDE SEQUENCE [LARGE SCALE GENOMIC DNA]</scope>
    <source>
        <strain evidence="2">JCM 31273</strain>
    </source>
</reference>
<dbReference type="AlphaFoldDB" id="A0ABD5MQA5"/>
<dbReference type="EMBL" id="JBHMAJ010000007">
    <property type="protein sequence ID" value="MFB9824564.1"/>
    <property type="molecule type" value="Genomic_DNA"/>
</dbReference>
<dbReference type="Gene3D" id="3.30.70.100">
    <property type="match status" value="1"/>
</dbReference>
<dbReference type="GeneID" id="67210803"/>
<feature type="domain" description="ABM" evidence="1">
    <location>
        <begin position="14"/>
        <end position="70"/>
    </location>
</feature>
<gene>
    <name evidence="2" type="ORF">ACFFOL_10350</name>
</gene>
<evidence type="ECO:0000259" key="1">
    <source>
        <dbReference type="Pfam" id="PF03992"/>
    </source>
</evidence>
<comment type="caution">
    <text evidence="2">The sequence shown here is derived from an EMBL/GenBank/DDBJ whole genome shotgun (WGS) entry which is preliminary data.</text>
</comment>
<keyword evidence="3" id="KW-1185">Reference proteome</keyword>
<dbReference type="InterPro" id="IPR011008">
    <property type="entry name" value="Dimeric_a/b-barrel"/>
</dbReference>
<dbReference type="InterPro" id="IPR007138">
    <property type="entry name" value="ABM_dom"/>
</dbReference>
<dbReference type="SUPFAM" id="SSF54909">
    <property type="entry name" value="Dimeric alpha+beta barrel"/>
    <property type="match status" value="1"/>
</dbReference>
<dbReference type="GO" id="GO:0004497">
    <property type="term" value="F:monooxygenase activity"/>
    <property type="evidence" value="ECO:0007669"/>
    <property type="project" value="UniProtKB-KW"/>
</dbReference>
<name>A0ABD5MQA5_9EURY</name>
<protein>
    <submittedName>
        <fullName evidence="2">Antibiotic biosynthesis monooxygenase</fullName>
    </submittedName>
</protein>
<dbReference type="Proteomes" id="UP001589595">
    <property type="component" value="Unassembled WGS sequence"/>
</dbReference>
<keyword evidence="2" id="KW-0560">Oxidoreductase</keyword>
<accession>A0ABD5MQA5</accession>
<dbReference type="Pfam" id="PF03992">
    <property type="entry name" value="ABM"/>
    <property type="match status" value="1"/>
</dbReference>
<evidence type="ECO:0000313" key="3">
    <source>
        <dbReference type="Proteomes" id="UP001589595"/>
    </source>
</evidence>
<proteinExistence type="predicted"/>
<sequence>MAYILGKAAVEDFNAWKSAFDRFDSFRTDNGQEGYQVFQGVDDPNEAVVLFEWADDEDPRAFFASEEMRERLEEAGVKGRPELTELEFIDRRSTQHPSA</sequence>
<keyword evidence="2" id="KW-0503">Monooxygenase</keyword>
<dbReference type="RefSeq" id="WP_222920799.1">
    <property type="nucleotide sequence ID" value="NZ_CP082286.1"/>
</dbReference>
<evidence type="ECO:0000313" key="2">
    <source>
        <dbReference type="EMBL" id="MFB9824564.1"/>
    </source>
</evidence>
<organism evidence="2 3">
    <name type="scientific">Halobaculum roseum</name>
    <dbReference type="NCBI Taxonomy" id="2175149"/>
    <lineage>
        <taxon>Archaea</taxon>
        <taxon>Methanobacteriati</taxon>
        <taxon>Methanobacteriota</taxon>
        <taxon>Stenosarchaea group</taxon>
        <taxon>Halobacteria</taxon>
        <taxon>Halobacteriales</taxon>
        <taxon>Haloferacaceae</taxon>
        <taxon>Halobaculum</taxon>
    </lineage>
</organism>